<dbReference type="PANTHER" id="PTHR30572:SF18">
    <property type="entry name" value="ABC-TYPE MACROLIDE FAMILY EXPORT SYSTEM PERMEASE COMPONENT 2"/>
    <property type="match status" value="1"/>
</dbReference>
<evidence type="ECO:0000313" key="9">
    <source>
        <dbReference type="EMBL" id="QDZ08288.1"/>
    </source>
</evidence>
<feature type="transmembrane region" description="Helical" evidence="6">
    <location>
        <begin position="753"/>
        <end position="778"/>
    </location>
</feature>
<evidence type="ECO:0000259" key="7">
    <source>
        <dbReference type="Pfam" id="PF02687"/>
    </source>
</evidence>
<dbReference type="Proteomes" id="UP000315673">
    <property type="component" value="Chromosome"/>
</dbReference>
<feature type="transmembrane region" description="Helical" evidence="6">
    <location>
        <begin position="351"/>
        <end position="370"/>
    </location>
</feature>
<feature type="transmembrane region" description="Helical" evidence="6">
    <location>
        <begin position="798"/>
        <end position="821"/>
    </location>
</feature>
<dbReference type="AlphaFoldDB" id="A0A5B8LJ95"/>
<dbReference type="EMBL" id="CP042306">
    <property type="protein sequence ID" value="QDZ08288.1"/>
    <property type="molecule type" value="Genomic_DNA"/>
</dbReference>
<keyword evidence="2" id="KW-1003">Cell membrane</keyword>
<comment type="subcellular location">
    <subcellularLocation>
        <location evidence="1">Cell membrane</location>
        <topology evidence="1">Multi-pass membrane protein</topology>
    </subcellularLocation>
</comment>
<dbReference type="PROSITE" id="PS51257">
    <property type="entry name" value="PROKAR_LIPOPROTEIN"/>
    <property type="match status" value="1"/>
</dbReference>
<dbReference type="GO" id="GO:0005886">
    <property type="term" value="C:plasma membrane"/>
    <property type="evidence" value="ECO:0007669"/>
    <property type="project" value="UniProtKB-SubCell"/>
</dbReference>
<dbReference type="Pfam" id="PF02687">
    <property type="entry name" value="FtsX"/>
    <property type="match status" value="2"/>
</dbReference>
<organism evidence="9 10">
    <name type="scientific">Sphingomonas panacisoli</name>
    <dbReference type="NCBI Taxonomy" id="1813879"/>
    <lineage>
        <taxon>Bacteria</taxon>
        <taxon>Pseudomonadati</taxon>
        <taxon>Pseudomonadota</taxon>
        <taxon>Alphaproteobacteria</taxon>
        <taxon>Sphingomonadales</taxon>
        <taxon>Sphingomonadaceae</taxon>
        <taxon>Sphingomonas</taxon>
    </lineage>
</organism>
<reference evidence="9 10" key="1">
    <citation type="submission" date="2019-07" db="EMBL/GenBank/DDBJ databases">
        <title>Full genome sequence of Sphingomonas sp. 4R-6-7(HKS19).</title>
        <authorList>
            <person name="Im W.-T."/>
        </authorList>
    </citation>
    <scope>NUCLEOTIDE SEQUENCE [LARGE SCALE GENOMIC DNA]</scope>
    <source>
        <strain evidence="9 10">HKS19</strain>
    </source>
</reference>
<feature type="transmembrane region" description="Helical" evidence="6">
    <location>
        <begin position="709"/>
        <end position="732"/>
    </location>
</feature>
<feature type="transmembrane region" description="Helical" evidence="6">
    <location>
        <begin position="440"/>
        <end position="460"/>
    </location>
</feature>
<dbReference type="GO" id="GO:0022857">
    <property type="term" value="F:transmembrane transporter activity"/>
    <property type="evidence" value="ECO:0007669"/>
    <property type="project" value="TreeGrafter"/>
</dbReference>
<dbReference type="InterPro" id="IPR025857">
    <property type="entry name" value="MacB_PCD"/>
</dbReference>
<evidence type="ECO:0000256" key="2">
    <source>
        <dbReference type="ARBA" id="ARBA00022475"/>
    </source>
</evidence>
<proteinExistence type="predicted"/>
<keyword evidence="10" id="KW-1185">Reference proteome</keyword>
<evidence type="ECO:0000259" key="8">
    <source>
        <dbReference type="Pfam" id="PF12704"/>
    </source>
</evidence>
<feature type="domain" description="MacB-like periplasmic core" evidence="8">
    <location>
        <begin position="21"/>
        <end position="245"/>
    </location>
</feature>
<keyword evidence="5 6" id="KW-0472">Membrane</keyword>
<feature type="domain" description="ABC3 transporter permease C-terminal" evidence="7">
    <location>
        <begin position="712"/>
        <end position="825"/>
    </location>
</feature>
<feature type="domain" description="MacB-like periplasmic core" evidence="8">
    <location>
        <begin position="442"/>
        <end position="663"/>
    </location>
</feature>
<keyword evidence="4 6" id="KW-1133">Transmembrane helix</keyword>
<accession>A0A5B8LJ95</accession>
<dbReference type="InterPro" id="IPR003838">
    <property type="entry name" value="ABC3_permease_C"/>
</dbReference>
<evidence type="ECO:0000256" key="3">
    <source>
        <dbReference type="ARBA" id="ARBA00022692"/>
    </source>
</evidence>
<feature type="transmembrane region" description="Helical" evidence="6">
    <location>
        <begin position="296"/>
        <end position="318"/>
    </location>
</feature>
<evidence type="ECO:0000313" key="10">
    <source>
        <dbReference type="Proteomes" id="UP000315673"/>
    </source>
</evidence>
<evidence type="ECO:0000256" key="1">
    <source>
        <dbReference type="ARBA" id="ARBA00004651"/>
    </source>
</evidence>
<evidence type="ECO:0000256" key="4">
    <source>
        <dbReference type="ARBA" id="ARBA00022989"/>
    </source>
</evidence>
<dbReference type="RefSeq" id="WP_146572662.1">
    <property type="nucleotide sequence ID" value="NZ_CP042306.1"/>
</dbReference>
<dbReference type="PANTHER" id="PTHR30572">
    <property type="entry name" value="MEMBRANE COMPONENT OF TRANSPORTER-RELATED"/>
    <property type="match status" value="1"/>
</dbReference>
<evidence type="ECO:0000256" key="5">
    <source>
        <dbReference type="ARBA" id="ARBA00023136"/>
    </source>
</evidence>
<dbReference type="InterPro" id="IPR050250">
    <property type="entry name" value="Macrolide_Exporter_MacB"/>
</dbReference>
<feature type="domain" description="ABC3 transporter permease C-terminal" evidence="7">
    <location>
        <begin position="301"/>
        <end position="418"/>
    </location>
</feature>
<evidence type="ECO:0000256" key="6">
    <source>
        <dbReference type="SAM" id="Phobius"/>
    </source>
</evidence>
<keyword evidence="3 6" id="KW-0812">Transmembrane</keyword>
<dbReference type="OrthoDB" id="9770036at2"/>
<feature type="transmembrane region" description="Helical" evidence="6">
    <location>
        <begin position="20"/>
        <end position="41"/>
    </location>
</feature>
<dbReference type="Pfam" id="PF12704">
    <property type="entry name" value="MacB_PCD"/>
    <property type="match status" value="2"/>
</dbReference>
<sequence length="832" mass="90654">MWRNYLIVGIRALLKSRAYAFINIVGLAIGLAACLIILTFVRYEFGYDAWLPNAENTYQFQTIYLPSPTGGRGGTSQTTAYVAEAAIKKDFPQIERAVWVSSQATTILKNGQPATVKKPYVTDGALFDVLRVPFVRGNPTTALDDPHSLVLSETEARDQFGDVDPIGRTLTIVDGGTTTDYRVTGVFKDLPKNSTLDMTMVVRIDPGLYFQKSPQAITSWHWQNGSVYARVKPGTDIAAMEAQLPAWEKRNVPDDAGSTPKSNPGDFENWHFANIRDLHLSKSFGQGRANGDRQSIITFGVVALLILAMACMNFTNLATARASQRAREVALRKVLGATRGQLVGQFLGESMMVAAIAMLIALGLAELGIHPLNAFLDADMSFRYLGAHGVLLPVILLTLLVGLAGGLYPAFFLSRFEPARILKANKSAADAEGNGRLRSLLVITQFAVSIGLIACTAVVYGQTVYARNVDAGFKRDGLLQLNGISRPQVDSVAPTLLQELRKQPGIADAARVSLGIATGNNTDGDVNVPGQKPVDLGIYGVDTHAFDTLGMKLLAGRNFSESIGLDNSTLPNPPDLTAENAFVARGTNVILSEQAAQRLGFATPQAAIGKQVQLSFTSLNTGLTTATVVGVVSDVRYRTIRQPIQPILYYYQTDGFNQMMVRFSGDPVAARATVERVWKRSIADLPLNARFVADITHDLYNADEKRAQLFGMFALLAVLIGCLGLFGLAAFTAERRTKEIGIRKVLGARTRDILQLLVWQFSKPVLIANVIAWPVAWWMMREWLNTFDIRMSLGLTPFLMAGGLALLVAIVTIASHAWRVAQQSPVKALRYE</sequence>
<dbReference type="KEGG" id="spai:FPZ24_13045"/>
<feature type="transmembrane region" description="Helical" evidence="6">
    <location>
        <begin position="390"/>
        <end position="413"/>
    </location>
</feature>
<protein>
    <submittedName>
        <fullName evidence="9">FtsX-like permease family protein</fullName>
    </submittedName>
</protein>
<gene>
    <name evidence="9" type="ORF">FPZ24_13045</name>
</gene>
<name>A0A5B8LJ95_9SPHN</name>